<dbReference type="CDD" id="cd01650">
    <property type="entry name" value="RT_nLTR_like"/>
    <property type="match status" value="1"/>
</dbReference>
<organism evidence="2 3">
    <name type="scientific">Hermetia illucens</name>
    <name type="common">Black soldier fly</name>
    <dbReference type="NCBI Taxonomy" id="343691"/>
    <lineage>
        <taxon>Eukaryota</taxon>
        <taxon>Metazoa</taxon>
        <taxon>Ecdysozoa</taxon>
        <taxon>Arthropoda</taxon>
        <taxon>Hexapoda</taxon>
        <taxon>Insecta</taxon>
        <taxon>Pterygota</taxon>
        <taxon>Neoptera</taxon>
        <taxon>Endopterygota</taxon>
        <taxon>Diptera</taxon>
        <taxon>Brachycera</taxon>
        <taxon>Stratiomyomorpha</taxon>
        <taxon>Stratiomyidae</taxon>
        <taxon>Hermetiinae</taxon>
        <taxon>Hermetia</taxon>
    </lineage>
</organism>
<keyword evidence="3" id="KW-1185">Reference proteome</keyword>
<accession>A0A7R8Z1F4</accession>
<proteinExistence type="predicted"/>
<dbReference type="PROSITE" id="PS50878">
    <property type="entry name" value="RT_POL"/>
    <property type="match status" value="1"/>
</dbReference>
<sequence>MAWQVSEHYTHSDHQAIFLCIGNRGTSQRRSGGGKAKAVGWSIGAFDEETFLAALKGAHDPDGTAVERATQLPQCVTEACDATMPRRRLHHGKRPNYWWNTEIAALRSSCLRARRLSHRTRGRPEHQEREEEYRDLRSNLKKAIGRSKRECYQKLCMEANTNPWGTAYQVVMKKIRGRKSPRPICLLDTMGKMLEREIYNRLLPFIELPGGLSERQYGFRRARSTLDAVAKVVELARNAVAMGKCCALVTLDVKNAFNSANWGWIKGALAKLRVPSYLARLIESYFSDRLLWYETDDGPKEFIVTAGVPQGSVLGPLLWNIMYDGVLGLRVPEETTLIGFADDLAVVAIAKHPENVELYANEAIHTIKSWLRMAKLDLADEKTEAVLITNRRKNNTVTIQVGNREVVSKSVVKYLGVMIDAKLSFKGHLDYAREKAANASSSLARMMPNVGGPKYSCRLLIAGVVRSILLYAAPVWAEALNHAVNRRKICSAYRPIALRVCSAFRTASTEAVCVIAGMIPIDLLASEAHWLYEKRKANPAEVNADFRKVIRRELCGKWQQRWDNSDKGRWTHTLIPCIEKWVNRKHGELNYHLTQFLTGHGGYRKYLHRFELDESPNCPECGATLEDPEHVMFHCPRFLQQKRRLNSILGADIEPSNLVEEMLKSEENWMAVNEAVAVVQTKLLELDRARKAARRRRDMDELV</sequence>
<dbReference type="SUPFAM" id="SSF56672">
    <property type="entry name" value="DNA/RNA polymerases"/>
    <property type="match status" value="1"/>
</dbReference>
<dbReference type="InParanoid" id="A0A7R8Z1F4"/>
<name>A0A7R8Z1F4_HERIL</name>
<reference evidence="2 3" key="1">
    <citation type="submission" date="2020-11" db="EMBL/GenBank/DDBJ databases">
        <authorList>
            <person name="Wallbank WR R."/>
            <person name="Pardo Diaz C."/>
            <person name="Kozak K."/>
            <person name="Martin S."/>
            <person name="Jiggins C."/>
            <person name="Moest M."/>
            <person name="Warren A I."/>
            <person name="Generalovic N T."/>
            <person name="Byers J.R.P. K."/>
            <person name="Montejo-Kovacevich G."/>
            <person name="Yen C E."/>
        </authorList>
    </citation>
    <scope>NUCLEOTIDE SEQUENCE [LARGE SCALE GENOMIC DNA]</scope>
</reference>
<dbReference type="AlphaFoldDB" id="A0A7R8Z1F4"/>
<dbReference type="InterPro" id="IPR043502">
    <property type="entry name" value="DNA/RNA_pol_sf"/>
</dbReference>
<dbReference type="Proteomes" id="UP000594454">
    <property type="component" value="Chromosome 6"/>
</dbReference>
<dbReference type="PANTHER" id="PTHR19446">
    <property type="entry name" value="REVERSE TRANSCRIPTASES"/>
    <property type="match status" value="1"/>
</dbReference>
<dbReference type="OrthoDB" id="6780114at2759"/>
<protein>
    <recommendedName>
        <fullName evidence="1">Reverse transcriptase domain-containing protein</fullName>
    </recommendedName>
</protein>
<gene>
    <name evidence="2" type="ORF">HERILL_LOCUS15956</name>
</gene>
<feature type="domain" description="Reverse transcriptase" evidence="1">
    <location>
        <begin position="152"/>
        <end position="419"/>
    </location>
</feature>
<dbReference type="Pfam" id="PF00078">
    <property type="entry name" value="RVT_1"/>
    <property type="match status" value="1"/>
</dbReference>
<dbReference type="InterPro" id="IPR000477">
    <property type="entry name" value="RT_dom"/>
</dbReference>
<dbReference type="GO" id="GO:0071897">
    <property type="term" value="P:DNA biosynthetic process"/>
    <property type="evidence" value="ECO:0007669"/>
    <property type="project" value="UniProtKB-ARBA"/>
</dbReference>
<evidence type="ECO:0000313" key="2">
    <source>
        <dbReference type="EMBL" id="CAD7093684.1"/>
    </source>
</evidence>
<evidence type="ECO:0000259" key="1">
    <source>
        <dbReference type="PROSITE" id="PS50878"/>
    </source>
</evidence>
<evidence type="ECO:0000313" key="3">
    <source>
        <dbReference type="Proteomes" id="UP000594454"/>
    </source>
</evidence>
<dbReference type="EMBL" id="LR899014">
    <property type="protein sequence ID" value="CAD7093684.1"/>
    <property type="molecule type" value="Genomic_DNA"/>
</dbReference>